<organism evidence="1">
    <name type="scientific">marine sediment metagenome</name>
    <dbReference type="NCBI Taxonomy" id="412755"/>
    <lineage>
        <taxon>unclassified sequences</taxon>
        <taxon>metagenomes</taxon>
        <taxon>ecological metagenomes</taxon>
    </lineage>
</organism>
<reference evidence="1" key="1">
    <citation type="journal article" date="2015" name="Nature">
        <title>Complex archaea that bridge the gap between prokaryotes and eukaryotes.</title>
        <authorList>
            <person name="Spang A."/>
            <person name="Saw J.H."/>
            <person name="Jorgensen S.L."/>
            <person name="Zaremba-Niedzwiedzka K."/>
            <person name="Martijn J."/>
            <person name="Lind A.E."/>
            <person name="van Eijk R."/>
            <person name="Schleper C."/>
            <person name="Guy L."/>
            <person name="Ettema T.J."/>
        </authorList>
    </citation>
    <scope>NUCLEOTIDE SEQUENCE</scope>
</reference>
<proteinExistence type="predicted"/>
<comment type="caution">
    <text evidence="1">The sequence shown here is derived from an EMBL/GenBank/DDBJ whole genome shotgun (WGS) entry which is preliminary data.</text>
</comment>
<name>A0A0F9AM03_9ZZZZ</name>
<protein>
    <submittedName>
        <fullName evidence="1">Uncharacterized protein</fullName>
    </submittedName>
</protein>
<gene>
    <name evidence="1" type="ORF">LCGC14_2633950</name>
</gene>
<sequence>MNDLITVNCAACDEIVEVFDDSEKFNCPYCHVDNVFVDESDDEDTEEEIKEIITTTDEPLVLGRSIIMSWCGRHEETLEHAWATDSIAGCRLFCLICWPSLMPKRPIRHIRREK</sequence>
<evidence type="ECO:0000313" key="1">
    <source>
        <dbReference type="EMBL" id="KKK99315.1"/>
    </source>
</evidence>
<accession>A0A0F9AM03</accession>
<dbReference type="EMBL" id="LAZR01045253">
    <property type="protein sequence ID" value="KKK99315.1"/>
    <property type="molecule type" value="Genomic_DNA"/>
</dbReference>
<dbReference type="AlphaFoldDB" id="A0A0F9AM03"/>